<dbReference type="AlphaFoldDB" id="A0A9X6RKW2"/>
<gene>
    <name evidence="1" type="ORF">BV898_16151</name>
</gene>
<accession>A0A9X6RKW2</accession>
<protein>
    <submittedName>
        <fullName evidence="1">Uncharacterized protein</fullName>
    </submittedName>
</protein>
<reference evidence="2" key="1">
    <citation type="submission" date="2017-01" db="EMBL/GenBank/DDBJ databases">
        <title>Comparative genomics of anhydrobiosis in the tardigrade Hypsibius dujardini.</title>
        <authorList>
            <person name="Yoshida Y."/>
            <person name="Koutsovoulos G."/>
            <person name="Laetsch D."/>
            <person name="Stevens L."/>
            <person name="Kumar S."/>
            <person name="Horikawa D."/>
            <person name="Ishino K."/>
            <person name="Komine S."/>
            <person name="Tomita M."/>
            <person name="Blaxter M."/>
            <person name="Arakawa K."/>
        </authorList>
    </citation>
    <scope>NUCLEOTIDE SEQUENCE [LARGE SCALE GENOMIC DNA]</scope>
    <source>
        <strain evidence="2">Z151</strain>
    </source>
</reference>
<dbReference type="Proteomes" id="UP000192578">
    <property type="component" value="Unassembled WGS sequence"/>
</dbReference>
<dbReference type="EMBL" id="MTYJ01000235">
    <property type="protein sequence ID" value="OWA51678.1"/>
    <property type="molecule type" value="Genomic_DNA"/>
</dbReference>
<name>A0A9X6RKW2_HYPEX</name>
<organism evidence="1 2">
    <name type="scientific">Hypsibius exemplaris</name>
    <name type="common">Freshwater tardigrade</name>
    <dbReference type="NCBI Taxonomy" id="2072580"/>
    <lineage>
        <taxon>Eukaryota</taxon>
        <taxon>Metazoa</taxon>
        <taxon>Ecdysozoa</taxon>
        <taxon>Tardigrada</taxon>
        <taxon>Eutardigrada</taxon>
        <taxon>Parachela</taxon>
        <taxon>Hypsibioidea</taxon>
        <taxon>Hypsibiidae</taxon>
        <taxon>Hypsibius</taxon>
    </lineage>
</organism>
<sequence length="95" mass="10235">MKSQDASAGAFGTPTKNQIYGAGKPSLEFLKSTAIPQSIQEVTLCRTPSSETVELVARTYGMVEGADDKTLLTAPYQLTTDINYGLQSIKEALLY</sequence>
<proteinExistence type="predicted"/>
<evidence type="ECO:0000313" key="2">
    <source>
        <dbReference type="Proteomes" id="UP000192578"/>
    </source>
</evidence>
<comment type="caution">
    <text evidence="1">The sequence shown here is derived from an EMBL/GenBank/DDBJ whole genome shotgun (WGS) entry which is preliminary data.</text>
</comment>
<keyword evidence="2" id="KW-1185">Reference proteome</keyword>
<evidence type="ECO:0000313" key="1">
    <source>
        <dbReference type="EMBL" id="OWA51678.1"/>
    </source>
</evidence>